<name>A0A5C3QGA7_9AGAR</name>
<accession>A0A5C3QGA7</accession>
<reference evidence="3 4" key="1">
    <citation type="journal article" date="2019" name="Nat. Ecol. Evol.">
        <title>Megaphylogeny resolves global patterns of mushroom evolution.</title>
        <authorList>
            <person name="Varga T."/>
            <person name="Krizsan K."/>
            <person name="Foldi C."/>
            <person name="Dima B."/>
            <person name="Sanchez-Garcia M."/>
            <person name="Sanchez-Ramirez S."/>
            <person name="Szollosi G.J."/>
            <person name="Szarkandi J.G."/>
            <person name="Papp V."/>
            <person name="Albert L."/>
            <person name="Andreopoulos W."/>
            <person name="Angelini C."/>
            <person name="Antonin V."/>
            <person name="Barry K.W."/>
            <person name="Bougher N.L."/>
            <person name="Buchanan P."/>
            <person name="Buyck B."/>
            <person name="Bense V."/>
            <person name="Catcheside P."/>
            <person name="Chovatia M."/>
            <person name="Cooper J."/>
            <person name="Damon W."/>
            <person name="Desjardin D."/>
            <person name="Finy P."/>
            <person name="Geml J."/>
            <person name="Haridas S."/>
            <person name="Hughes K."/>
            <person name="Justo A."/>
            <person name="Karasinski D."/>
            <person name="Kautmanova I."/>
            <person name="Kiss B."/>
            <person name="Kocsube S."/>
            <person name="Kotiranta H."/>
            <person name="LaButti K.M."/>
            <person name="Lechner B.E."/>
            <person name="Liimatainen K."/>
            <person name="Lipzen A."/>
            <person name="Lukacs Z."/>
            <person name="Mihaltcheva S."/>
            <person name="Morgado L.N."/>
            <person name="Niskanen T."/>
            <person name="Noordeloos M.E."/>
            <person name="Ohm R.A."/>
            <person name="Ortiz-Santana B."/>
            <person name="Ovrebo C."/>
            <person name="Racz N."/>
            <person name="Riley R."/>
            <person name="Savchenko A."/>
            <person name="Shiryaev A."/>
            <person name="Soop K."/>
            <person name="Spirin V."/>
            <person name="Szebenyi C."/>
            <person name="Tomsovsky M."/>
            <person name="Tulloss R.E."/>
            <person name="Uehling J."/>
            <person name="Grigoriev I.V."/>
            <person name="Vagvolgyi C."/>
            <person name="Papp T."/>
            <person name="Martin F.M."/>
            <person name="Miettinen O."/>
            <person name="Hibbett D.S."/>
            <person name="Nagy L.G."/>
        </authorList>
    </citation>
    <scope>NUCLEOTIDE SEQUENCE [LARGE SCALE GENOMIC DNA]</scope>
    <source>
        <strain evidence="3 4">CBS 309.79</strain>
    </source>
</reference>
<protein>
    <recommendedName>
        <fullName evidence="1">Dipeptidase</fullName>
        <ecNumber evidence="1">3.4.13.19</ecNumber>
    </recommendedName>
</protein>
<dbReference type="SUPFAM" id="SSF51556">
    <property type="entry name" value="Metallo-dependent hydrolases"/>
    <property type="match status" value="1"/>
</dbReference>
<dbReference type="GO" id="GO:0046872">
    <property type="term" value="F:metal ion binding"/>
    <property type="evidence" value="ECO:0007669"/>
    <property type="project" value="UniProtKB-UniRule"/>
</dbReference>
<keyword evidence="2" id="KW-0472">Membrane</keyword>
<proteinExistence type="inferred from homology"/>
<dbReference type="PANTHER" id="PTHR10443">
    <property type="entry name" value="MICROSOMAL DIPEPTIDASE"/>
    <property type="match status" value="1"/>
</dbReference>
<keyword evidence="2" id="KW-0812">Transmembrane</keyword>
<comment type="similarity">
    <text evidence="1">Belongs to the metallo-dependent hydrolases superfamily. Peptidase M19 family.</text>
</comment>
<comment type="catalytic activity">
    <reaction evidence="1">
        <text>an L-aminoacyl-L-amino acid + H2O = 2 an L-alpha-amino acid</text>
        <dbReference type="Rhea" id="RHEA:48940"/>
        <dbReference type="ChEBI" id="CHEBI:15377"/>
        <dbReference type="ChEBI" id="CHEBI:59869"/>
        <dbReference type="ChEBI" id="CHEBI:77460"/>
        <dbReference type="EC" id="3.4.13.19"/>
    </reaction>
</comment>
<dbReference type="Pfam" id="PF01244">
    <property type="entry name" value="Peptidase_M19"/>
    <property type="match status" value="1"/>
</dbReference>
<keyword evidence="1" id="KW-0224">Dipeptidase</keyword>
<evidence type="ECO:0000313" key="4">
    <source>
        <dbReference type="Proteomes" id="UP000305067"/>
    </source>
</evidence>
<keyword evidence="3" id="KW-0031">Aminopeptidase</keyword>
<dbReference type="EMBL" id="ML178827">
    <property type="protein sequence ID" value="TFL00742.1"/>
    <property type="molecule type" value="Genomic_DNA"/>
</dbReference>
<evidence type="ECO:0000256" key="2">
    <source>
        <dbReference type="SAM" id="Phobius"/>
    </source>
</evidence>
<dbReference type="Proteomes" id="UP000305067">
    <property type="component" value="Unassembled WGS sequence"/>
</dbReference>
<dbReference type="PROSITE" id="PS51365">
    <property type="entry name" value="RENAL_DIPEPTIDASE_2"/>
    <property type="match status" value="1"/>
</dbReference>
<evidence type="ECO:0000256" key="1">
    <source>
        <dbReference type="RuleBase" id="RU341113"/>
    </source>
</evidence>
<keyword evidence="1" id="KW-0378">Hydrolase</keyword>
<keyword evidence="4" id="KW-1185">Reference proteome</keyword>
<dbReference type="OrthoDB" id="445695at2759"/>
<dbReference type="AlphaFoldDB" id="A0A5C3QGA7"/>
<dbReference type="GO" id="GO:0004177">
    <property type="term" value="F:aminopeptidase activity"/>
    <property type="evidence" value="ECO:0007669"/>
    <property type="project" value="UniProtKB-KW"/>
</dbReference>
<dbReference type="GO" id="GO:0006508">
    <property type="term" value="P:proteolysis"/>
    <property type="evidence" value="ECO:0007669"/>
    <property type="project" value="UniProtKB-KW"/>
</dbReference>
<dbReference type="InterPro" id="IPR008257">
    <property type="entry name" value="Pept_M19"/>
</dbReference>
<dbReference type="InterPro" id="IPR032466">
    <property type="entry name" value="Metal_Hydrolase"/>
</dbReference>
<keyword evidence="2" id="KW-1133">Transmembrane helix</keyword>
<organism evidence="3 4">
    <name type="scientific">Pterulicium gracile</name>
    <dbReference type="NCBI Taxonomy" id="1884261"/>
    <lineage>
        <taxon>Eukaryota</taxon>
        <taxon>Fungi</taxon>
        <taxon>Dikarya</taxon>
        <taxon>Basidiomycota</taxon>
        <taxon>Agaricomycotina</taxon>
        <taxon>Agaricomycetes</taxon>
        <taxon>Agaricomycetidae</taxon>
        <taxon>Agaricales</taxon>
        <taxon>Pleurotineae</taxon>
        <taxon>Pterulaceae</taxon>
        <taxon>Pterulicium</taxon>
    </lineage>
</organism>
<dbReference type="STRING" id="1884261.A0A5C3QGA7"/>
<dbReference type="GO" id="GO:0070573">
    <property type="term" value="F:metallodipeptidase activity"/>
    <property type="evidence" value="ECO:0007669"/>
    <property type="project" value="InterPro"/>
</dbReference>
<keyword evidence="1" id="KW-0862">Zinc</keyword>
<sequence length="454" mass="51482">MSTSQAHTRAADKWANDALRRDEQRRADGQVVLVQPSTTSFFRTWFASRLLLFALVSTVLYYASLALNENPLDYASRTRRLLSKFPLIDGHNDLVYLIRVELKNTIHDAERFTLGEGLLSHTDIPKLRKGQVGGQFWSLYIPCTGKGDFNTPDDTVRDTLEQIDTAHRLFRQFPDVFHYCDNSACARKAFKQGKIASMLGAEGMHQVGNSLGVIRKFHELGMRYITLTHNCDNVFATAWNTVAAGKPDHGLTPFGREAVQEMNRLGMLIDLSHVSHNTMRHVLELSQSPVIFSHTLAYTLAPLFRNVPDDVLRDTARKGGVVMITFVERFLTQDGRKTTVEDVADHVLHVVQVTGSWDFVGIGGDFDGTPHLPKDLEDVSKYPNLFEALMRRGASDADLAKLAGLNILRVWEENERIAKRLQRQRRENEATWSDRLWKQNYYGLPFIRTSVVNP</sequence>
<keyword evidence="1" id="KW-0482">Metalloprotease</keyword>
<feature type="transmembrane region" description="Helical" evidence="2">
    <location>
        <begin position="50"/>
        <end position="67"/>
    </location>
</feature>
<comment type="cofactor">
    <cofactor evidence="1">
        <name>Zn(2+)</name>
        <dbReference type="ChEBI" id="CHEBI:29105"/>
    </cofactor>
</comment>
<keyword evidence="1" id="KW-0479">Metal-binding</keyword>
<dbReference type="CDD" id="cd01301">
    <property type="entry name" value="rDP_like"/>
    <property type="match status" value="1"/>
</dbReference>
<evidence type="ECO:0000313" key="3">
    <source>
        <dbReference type="EMBL" id="TFL00742.1"/>
    </source>
</evidence>
<dbReference type="PANTHER" id="PTHR10443:SF12">
    <property type="entry name" value="DIPEPTIDASE"/>
    <property type="match status" value="1"/>
</dbReference>
<dbReference type="EC" id="3.4.13.19" evidence="1"/>
<keyword evidence="1" id="KW-0645">Protease</keyword>
<gene>
    <name evidence="3" type="ORF">BDV98DRAFT_650225</name>
</gene>
<dbReference type="Gene3D" id="3.20.20.140">
    <property type="entry name" value="Metal-dependent hydrolases"/>
    <property type="match status" value="1"/>
</dbReference>